<keyword evidence="2" id="KW-1185">Reference proteome</keyword>
<reference evidence="1 2" key="1">
    <citation type="submission" date="2024-01" db="EMBL/GenBank/DDBJ databases">
        <title>The genomes of 5 underutilized Papilionoideae crops provide insights into root nodulation and disease resistanc.</title>
        <authorList>
            <person name="Jiang F."/>
        </authorList>
    </citation>
    <scope>NUCLEOTIDE SEQUENCE [LARGE SCALE GENOMIC DNA]</scope>
    <source>
        <strain evidence="1">JINMINGXINNONG_FW02</strain>
        <tissue evidence="1">Leaves</tissue>
    </source>
</reference>
<dbReference type="AlphaFoldDB" id="A0AAN9LUE6"/>
<sequence length="74" mass="8273">MTQVHNHSDVAEVDSGVEACFCMCLGRVVVKAELEIWVAGSEVRVQQEINSIYKVVRKAGGSQMECWMRKENAT</sequence>
<comment type="caution">
    <text evidence="1">The sequence shown here is derived from an EMBL/GenBank/DDBJ whole genome shotgun (WGS) entry which is preliminary data.</text>
</comment>
<name>A0AAN9LUE6_PHACN</name>
<evidence type="ECO:0000313" key="1">
    <source>
        <dbReference type="EMBL" id="KAK7342026.1"/>
    </source>
</evidence>
<dbReference type="EMBL" id="JAYMYR010000009">
    <property type="protein sequence ID" value="KAK7342026.1"/>
    <property type="molecule type" value="Genomic_DNA"/>
</dbReference>
<protein>
    <submittedName>
        <fullName evidence="1">Uncharacterized protein</fullName>
    </submittedName>
</protein>
<proteinExistence type="predicted"/>
<accession>A0AAN9LUE6</accession>
<dbReference type="Proteomes" id="UP001374584">
    <property type="component" value="Unassembled WGS sequence"/>
</dbReference>
<gene>
    <name evidence="1" type="ORF">VNO80_24968</name>
</gene>
<evidence type="ECO:0000313" key="2">
    <source>
        <dbReference type="Proteomes" id="UP001374584"/>
    </source>
</evidence>
<organism evidence="1 2">
    <name type="scientific">Phaseolus coccineus</name>
    <name type="common">Scarlet runner bean</name>
    <name type="synonym">Phaseolus multiflorus</name>
    <dbReference type="NCBI Taxonomy" id="3886"/>
    <lineage>
        <taxon>Eukaryota</taxon>
        <taxon>Viridiplantae</taxon>
        <taxon>Streptophyta</taxon>
        <taxon>Embryophyta</taxon>
        <taxon>Tracheophyta</taxon>
        <taxon>Spermatophyta</taxon>
        <taxon>Magnoliopsida</taxon>
        <taxon>eudicotyledons</taxon>
        <taxon>Gunneridae</taxon>
        <taxon>Pentapetalae</taxon>
        <taxon>rosids</taxon>
        <taxon>fabids</taxon>
        <taxon>Fabales</taxon>
        <taxon>Fabaceae</taxon>
        <taxon>Papilionoideae</taxon>
        <taxon>50 kb inversion clade</taxon>
        <taxon>NPAAA clade</taxon>
        <taxon>indigoferoid/millettioid clade</taxon>
        <taxon>Phaseoleae</taxon>
        <taxon>Phaseolus</taxon>
    </lineage>
</organism>